<proteinExistence type="inferred from homology"/>
<dbReference type="EMBL" id="JAASQR010000004">
    <property type="protein sequence ID" value="NIJ18197.1"/>
    <property type="molecule type" value="Genomic_DNA"/>
</dbReference>
<evidence type="ECO:0000256" key="1">
    <source>
        <dbReference type="ARBA" id="ARBA00006484"/>
    </source>
</evidence>
<keyword evidence="4" id="KW-1185">Reference proteome</keyword>
<dbReference type="AlphaFoldDB" id="A0A846M7C2"/>
<evidence type="ECO:0000313" key="4">
    <source>
        <dbReference type="Proteomes" id="UP000576821"/>
    </source>
</evidence>
<sequence>MERLKGRRAVVTGGGQGIGAAIATRLAAEGAIVAVLDLDARSAGVVLPSPHIGIACDVADTASVDAAFAEVKARLGGLDLLVNNAGRGSAPGDGMDQYYAAQAKQAAGEQVFADQTIHCSDEGWAGVMAVTLDGVFKCSRAAVRLMADQGTGGSIVNIASTSAVKGDGPVPYCAAKAAVLGMTRAMARELAPRGIRVNAVNPGATETPIYASLPAELKDSIAADSLMKRLAHPDEIAGAVAFLAGDDGSFATGSVVTVNGGAWFS</sequence>
<reference evidence="3 4" key="1">
    <citation type="submission" date="2020-03" db="EMBL/GenBank/DDBJ databases">
        <title>Genomic Encyclopedia of Type Strains, Phase IV (KMG-IV): sequencing the most valuable type-strain genomes for metagenomic binning, comparative biology and taxonomic classification.</title>
        <authorList>
            <person name="Goeker M."/>
        </authorList>
    </citation>
    <scope>NUCLEOTIDE SEQUENCE [LARGE SCALE GENOMIC DNA]</scope>
    <source>
        <strain evidence="3 4">DSM 21299</strain>
    </source>
</reference>
<evidence type="ECO:0000313" key="3">
    <source>
        <dbReference type="EMBL" id="NIJ18197.1"/>
    </source>
</evidence>
<dbReference type="PANTHER" id="PTHR42760:SF40">
    <property type="entry name" value="3-OXOACYL-[ACYL-CARRIER-PROTEIN] REDUCTASE, CHLOROPLASTIC"/>
    <property type="match status" value="1"/>
</dbReference>
<dbReference type="SUPFAM" id="SSF51735">
    <property type="entry name" value="NAD(P)-binding Rossmann-fold domains"/>
    <property type="match status" value="1"/>
</dbReference>
<dbReference type="Proteomes" id="UP000576821">
    <property type="component" value="Unassembled WGS sequence"/>
</dbReference>
<dbReference type="PRINTS" id="PR00081">
    <property type="entry name" value="GDHRDH"/>
</dbReference>
<dbReference type="FunFam" id="3.40.50.720:FF:000084">
    <property type="entry name" value="Short-chain dehydrogenase reductase"/>
    <property type="match status" value="1"/>
</dbReference>
<dbReference type="InterPro" id="IPR036291">
    <property type="entry name" value="NAD(P)-bd_dom_sf"/>
</dbReference>
<comment type="caution">
    <text evidence="3">The sequence shown here is derived from an EMBL/GenBank/DDBJ whole genome shotgun (WGS) entry which is preliminary data.</text>
</comment>
<comment type="similarity">
    <text evidence="1">Belongs to the short-chain dehydrogenases/reductases (SDR) family.</text>
</comment>
<dbReference type="EC" id="1.1.1.100" evidence="3"/>
<name>A0A846M7C2_9SPHN</name>
<dbReference type="PRINTS" id="PR00080">
    <property type="entry name" value="SDRFAMILY"/>
</dbReference>
<dbReference type="Gene3D" id="3.40.50.720">
    <property type="entry name" value="NAD(P)-binding Rossmann-like Domain"/>
    <property type="match status" value="1"/>
</dbReference>
<protein>
    <submittedName>
        <fullName evidence="3">3-oxoacyl-[acyl-carrier protein] reductase</fullName>
        <ecNumber evidence="3">1.1.1.100</ecNumber>
    </submittedName>
</protein>
<dbReference type="GO" id="GO:0030497">
    <property type="term" value="P:fatty acid elongation"/>
    <property type="evidence" value="ECO:0007669"/>
    <property type="project" value="TreeGrafter"/>
</dbReference>
<accession>A0A846M7C2</accession>
<organism evidence="3 4">
    <name type="scientific">Sphingobium vermicomposti</name>
    <dbReference type="NCBI Taxonomy" id="529005"/>
    <lineage>
        <taxon>Bacteria</taxon>
        <taxon>Pseudomonadati</taxon>
        <taxon>Pseudomonadota</taxon>
        <taxon>Alphaproteobacteria</taxon>
        <taxon>Sphingomonadales</taxon>
        <taxon>Sphingomonadaceae</taxon>
        <taxon>Sphingobium</taxon>
    </lineage>
</organism>
<evidence type="ECO:0000256" key="2">
    <source>
        <dbReference type="ARBA" id="ARBA00051383"/>
    </source>
</evidence>
<dbReference type="RefSeq" id="WP_167305066.1">
    <property type="nucleotide sequence ID" value="NZ_JAASQR010000004.1"/>
</dbReference>
<dbReference type="InterPro" id="IPR002347">
    <property type="entry name" value="SDR_fam"/>
</dbReference>
<keyword evidence="3" id="KW-0560">Oxidoreductase</keyword>
<dbReference type="Pfam" id="PF13561">
    <property type="entry name" value="adh_short_C2"/>
    <property type="match status" value="1"/>
</dbReference>
<dbReference type="GO" id="GO:0004316">
    <property type="term" value="F:3-oxoacyl-[acyl-carrier-protein] reductase (NADPH) activity"/>
    <property type="evidence" value="ECO:0007669"/>
    <property type="project" value="UniProtKB-EC"/>
</dbReference>
<dbReference type="PANTHER" id="PTHR42760">
    <property type="entry name" value="SHORT-CHAIN DEHYDROGENASES/REDUCTASES FAMILY MEMBER"/>
    <property type="match status" value="1"/>
</dbReference>
<gene>
    <name evidence="3" type="ORF">FHS54_003197</name>
</gene>
<comment type="catalytic activity">
    <reaction evidence="2">
        <text>2,5-dichlorocyclohexa-2,5-dien-1,4-diol + NAD(+) = 2,5-dichlorohydroquinone + NADH + H(+)</text>
        <dbReference type="Rhea" id="RHEA:15741"/>
        <dbReference type="ChEBI" id="CHEBI:15378"/>
        <dbReference type="ChEBI" id="CHEBI:27545"/>
        <dbReference type="ChEBI" id="CHEBI:28975"/>
        <dbReference type="ChEBI" id="CHEBI:57540"/>
        <dbReference type="ChEBI" id="CHEBI:57945"/>
    </reaction>
</comment>